<keyword evidence="3" id="KW-0378">Hydrolase</keyword>
<proteinExistence type="predicted"/>
<dbReference type="Proteomes" id="UP000315010">
    <property type="component" value="Unassembled WGS sequence"/>
</dbReference>
<dbReference type="EMBL" id="SJPJ01000001">
    <property type="protein sequence ID" value="TWT80348.1"/>
    <property type="molecule type" value="Genomic_DNA"/>
</dbReference>
<dbReference type="InterPro" id="IPR038536">
    <property type="entry name" value="Alkyl/aryl-sulf_dimr_sf"/>
</dbReference>
<feature type="region of interest" description="Disordered" evidence="1">
    <location>
        <begin position="227"/>
        <end position="255"/>
    </location>
</feature>
<protein>
    <submittedName>
        <fullName evidence="3">Hydroxyacylglutathione hydrolase</fullName>
        <ecNumber evidence="3">3.1.2.6</ecNumber>
    </submittedName>
</protein>
<comment type="caution">
    <text evidence="3">The sequence shown here is derived from an EMBL/GenBank/DDBJ whole genome shotgun (WGS) entry which is preliminary data.</text>
</comment>
<dbReference type="InterPro" id="IPR036866">
    <property type="entry name" value="RibonucZ/Hydroxyglut_hydro"/>
</dbReference>
<keyword evidence="4" id="KW-1185">Reference proteome</keyword>
<dbReference type="Pfam" id="PF14863">
    <property type="entry name" value="Alkyl_sulf_dimr"/>
    <property type="match status" value="1"/>
</dbReference>
<dbReference type="InterPro" id="IPR044097">
    <property type="entry name" value="Bds1/SdsA1_MBL-fold"/>
</dbReference>
<dbReference type="SMART" id="SM00849">
    <property type="entry name" value="Lactamase_B"/>
    <property type="match status" value="1"/>
</dbReference>
<evidence type="ECO:0000259" key="2">
    <source>
        <dbReference type="SMART" id="SM00849"/>
    </source>
</evidence>
<dbReference type="Pfam" id="PF00753">
    <property type="entry name" value="Lactamase_B"/>
    <property type="match status" value="1"/>
</dbReference>
<dbReference type="Gene3D" id="3.60.15.30">
    <property type="entry name" value="Metallo-beta-lactamase domain"/>
    <property type="match status" value="1"/>
</dbReference>
<reference evidence="3 4" key="1">
    <citation type="submission" date="2019-02" db="EMBL/GenBank/DDBJ databases">
        <title>Deep-cultivation of Planctomycetes and their phenomic and genomic characterization uncovers novel biology.</title>
        <authorList>
            <person name="Wiegand S."/>
            <person name="Jogler M."/>
            <person name="Boedeker C."/>
            <person name="Pinto D."/>
            <person name="Vollmers J."/>
            <person name="Rivas-Marin E."/>
            <person name="Kohn T."/>
            <person name="Peeters S.H."/>
            <person name="Heuer A."/>
            <person name="Rast P."/>
            <person name="Oberbeckmann S."/>
            <person name="Bunk B."/>
            <person name="Jeske O."/>
            <person name="Meyerdierks A."/>
            <person name="Storesund J.E."/>
            <person name="Kallscheuer N."/>
            <person name="Luecker S."/>
            <person name="Lage O.M."/>
            <person name="Pohl T."/>
            <person name="Merkel B.J."/>
            <person name="Hornburger P."/>
            <person name="Mueller R.-W."/>
            <person name="Bruemmer F."/>
            <person name="Labrenz M."/>
            <person name="Spormann A.M."/>
            <person name="Op Den Camp H."/>
            <person name="Overmann J."/>
            <person name="Amann R."/>
            <person name="Jetten M.S.M."/>
            <person name="Mascher T."/>
            <person name="Medema M.H."/>
            <person name="Devos D.P."/>
            <person name="Kaster A.-K."/>
            <person name="Ovreas L."/>
            <person name="Rohde M."/>
            <person name="Galperin M.Y."/>
            <person name="Jogler C."/>
        </authorList>
    </citation>
    <scope>NUCLEOTIDE SEQUENCE [LARGE SCALE GENOMIC DNA]</scope>
    <source>
        <strain evidence="3 4">CA13</strain>
    </source>
</reference>
<evidence type="ECO:0000313" key="3">
    <source>
        <dbReference type="EMBL" id="TWT80348.1"/>
    </source>
</evidence>
<dbReference type="GO" id="GO:0004416">
    <property type="term" value="F:hydroxyacylglutathione hydrolase activity"/>
    <property type="evidence" value="ECO:0007669"/>
    <property type="project" value="UniProtKB-EC"/>
</dbReference>
<dbReference type="SUPFAM" id="SSF56281">
    <property type="entry name" value="Metallo-hydrolase/oxidoreductase"/>
    <property type="match status" value="1"/>
</dbReference>
<feature type="region of interest" description="Disordered" evidence="1">
    <location>
        <begin position="46"/>
        <end position="65"/>
    </location>
</feature>
<name>A0A5C5YZ15_9BACT</name>
<dbReference type="PANTHER" id="PTHR43223">
    <property type="entry name" value="ALKYL/ARYL-SULFATASE"/>
    <property type="match status" value="1"/>
</dbReference>
<gene>
    <name evidence="3" type="primary">gloB_1</name>
    <name evidence="3" type="ORF">CA13_17610</name>
</gene>
<dbReference type="GO" id="GO:0046983">
    <property type="term" value="F:protein dimerization activity"/>
    <property type="evidence" value="ECO:0007669"/>
    <property type="project" value="InterPro"/>
</dbReference>
<dbReference type="GO" id="GO:0018909">
    <property type="term" value="P:dodecyl sulfate metabolic process"/>
    <property type="evidence" value="ECO:0007669"/>
    <property type="project" value="InterPro"/>
</dbReference>
<dbReference type="Gene3D" id="1.25.40.880">
    <property type="entry name" value="Alkyl sulfatase, dimerisation domain"/>
    <property type="match status" value="1"/>
</dbReference>
<dbReference type="InterPro" id="IPR029228">
    <property type="entry name" value="Alkyl_sulf_dimr"/>
</dbReference>
<sequence length="527" mass="57558">MSVPYTHLRVRYTQHQNVYGSRAGPALGTGYTAGCYRNGIRRCDPPSAGRQLGERGRDAPKKGNQKMHVSTRTVCLLLGLAVAFGVASRAANADTQVEPTIALKMLNAQQQQFGQQVVKVTDNVYTAVGFHGANTSMIVGTDGVIIIDTLKGPTSAAKAAEAFRKYSDKPVKAIIYTHSHGDHIGGASAFIGDERPDIYATESFGSAEGVNKAVAPVKAKRNVRQFGRKLSPSESTNRGVAPANTDDSDGGKGFLAPTVKVPDSGLKTTIAGVEIEFHIGPGETDDAMFIWLPQNQVLFAGDNFYSSFPNLYAIRGTAYRDVLSWSESVAKMAELKPHVLVPGHTMPIRGEQTATAVLNDYSEAIRSVYDQTVRGINEGKSPDQLAHEVELPKRLKDKPYLIEFYGSVPHAVRAIYAGLLGWFDGNPTTLSPLEPKLKAKHIAELAGGTQELTEQMEAALAKQDYKWALELSDYLKWLHDGDKKRARKVKIEALRGLAAREYNAPNRNYYLSYANELESGQLSELWF</sequence>
<feature type="compositionally biased region" description="Basic and acidic residues" evidence="1">
    <location>
        <begin position="52"/>
        <end position="61"/>
    </location>
</feature>
<evidence type="ECO:0000313" key="4">
    <source>
        <dbReference type="Proteomes" id="UP000315010"/>
    </source>
</evidence>
<dbReference type="InterPro" id="IPR001279">
    <property type="entry name" value="Metallo-B-lactamas"/>
</dbReference>
<accession>A0A5C5YZ15</accession>
<organism evidence="3 4">
    <name type="scientific">Novipirellula herctigrandis</name>
    <dbReference type="NCBI Taxonomy" id="2527986"/>
    <lineage>
        <taxon>Bacteria</taxon>
        <taxon>Pseudomonadati</taxon>
        <taxon>Planctomycetota</taxon>
        <taxon>Planctomycetia</taxon>
        <taxon>Pirellulales</taxon>
        <taxon>Pirellulaceae</taxon>
        <taxon>Novipirellula</taxon>
    </lineage>
</organism>
<dbReference type="AlphaFoldDB" id="A0A5C5YZ15"/>
<dbReference type="InterPro" id="IPR052195">
    <property type="entry name" value="Bact_Alkyl/Aryl-Sulfatase"/>
</dbReference>
<evidence type="ECO:0000256" key="1">
    <source>
        <dbReference type="SAM" id="MobiDB-lite"/>
    </source>
</evidence>
<dbReference type="GO" id="GO:0018741">
    <property type="term" value="F:linear primary-alkylsulfatase activity"/>
    <property type="evidence" value="ECO:0007669"/>
    <property type="project" value="InterPro"/>
</dbReference>
<dbReference type="PANTHER" id="PTHR43223:SF1">
    <property type="entry name" value="ALKYL_ARYL-SULFATASE BDS1"/>
    <property type="match status" value="1"/>
</dbReference>
<dbReference type="EC" id="3.1.2.6" evidence="3"/>
<dbReference type="CDD" id="cd07710">
    <property type="entry name" value="arylsulfatase_Sdsa1-like_MBL-fold"/>
    <property type="match status" value="1"/>
</dbReference>
<feature type="domain" description="Metallo-beta-lactamase" evidence="2">
    <location>
        <begin position="132"/>
        <end position="344"/>
    </location>
</feature>